<gene>
    <name evidence="1" type="ORF">BDY17DRAFT_38920</name>
</gene>
<evidence type="ECO:0000313" key="1">
    <source>
        <dbReference type="EMBL" id="KAF2479461.1"/>
    </source>
</evidence>
<protein>
    <submittedName>
        <fullName evidence="1">Uncharacterized protein</fullName>
    </submittedName>
</protein>
<sequence>MEPRMTGPTASTSSSATLSQWSTTDVSRFGLETEMHGLLLTFKRTDPADVVFWPAHPKNAQGQDIRLGSTMVGAYPILVPYDGSTYRLPGAGKTDADVDWTSFWGFRAVADSFLTLQFGRQPVPDQYILDNIAGCALELQTPAQDVSDADYWVFVRRCLQAFRNTMTLFSCAAYAGRQDLMVLSSRNDRWFPLGDFLDMYNASVDAIQAPAGRPGWPRDKFKLRVSDHLTKLAGGTSETDGKWVPFFSIKRNFSILVRPPNTTLNHPQSWAHPSEPNMAGLFSDVQLTYDLNISTLLTNMEAWQNLWGSTWLVKATKITNEELWLDPANGTERWKKTPMPDVYAIQTFRALWGVAIQAAGALVQRLQTDEWPSDDAVFHSTLAALFAYVFVAGSIKYRAGLTSTAKNAFPQLPKTAPASVARELAQLFPHCTAILQDLSGNFETQQAQNHWIGYLESMTLPSGGPCEGPPTYDKSGAILLTPLGTLNDAFIDMWKGTFDLKGTDADYANAKTQKGFCSDRPFFVFWASDAQSSKGAITTKINTKSKEGKVTTTTGVKILMESRYSSSILN</sequence>
<keyword evidence="2" id="KW-1185">Reference proteome</keyword>
<evidence type="ECO:0000313" key="2">
    <source>
        <dbReference type="Proteomes" id="UP000799767"/>
    </source>
</evidence>
<dbReference type="OrthoDB" id="5428902at2759"/>
<accession>A0A6A6PIB5</accession>
<organism evidence="1 2">
    <name type="scientific">Neohortaea acidophila</name>
    <dbReference type="NCBI Taxonomy" id="245834"/>
    <lineage>
        <taxon>Eukaryota</taxon>
        <taxon>Fungi</taxon>
        <taxon>Dikarya</taxon>
        <taxon>Ascomycota</taxon>
        <taxon>Pezizomycotina</taxon>
        <taxon>Dothideomycetes</taxon>
        <taxon>Dothideomycetidae</taxon>
        <taxon>Mycosphaerellales</taxon>
        <taxon>Teratosphaeriaceae</taxon>
        <taxon>Neohortaea</taxon>
    </lineage>
</organism>
<reference evidence="1" key="1">
    <citation type="journal article" date="2020" name="Stud. Mycol.">
        <title>101 Dothideomycetes genomes: a test case for predicting lifestyles and emergence of pathogens.</title>
        <authorList>
            <person name="Haridas S."/>
            <person name="Albert R."/>
            <person name="Binder M."/>
            <person name="Bloem J."/>
            <person name="Labutti K."/>
            <person name="Salamov A."/>
            <person name="Andreopoulos B."/>
            <person name="Baker S."/>
            <person name="Barry K."/>
            <person name="Bills G."/>
            <person name="Bluhm B."/>
            <person name="Cannon C."/>
            <person name="Castanera R."/>
            <person name="Culley D."/>
            <person name="Daum C."/>
            <person name="Ezra D."/>
            <person name="Gonzalez J."/>
            <person name="Henrissat B."/>
            <person name="Kuo A."/>
            <person name="Liang C."/>
            <person name="Lipzen A."/>
            <person name="Lutzoni F."/>
            <person name="Magnuson J."/>
            <person name="Mondo S."/>
            <person name="Nolan M."/>
            <person name="Ohm R."/>
            <person name="Pangilinan J."/>
            <person name="Park H.-J."/>
            <person name="Ramirez L."/>
            <person name="Alfaro M."/>
            <person name="Sun H."/>
            <person name="Tritt A."/>
            <person name="Yoshinaga Y."/>
            <person name="Zwiers L.-H."/>
            <person name="Turgeon B."/>
            <person name="Goodwin S."/>
            <person name="Spatafora J."/>
            <person name="Crous P."/>
            <person name="Grigoriev I."/>
        </authorList>
    </citation>
    <scope>NUCLEOTIDE SEQUENCE</scope>
    <source>
        <strain evidence="1">CBS 113389</strain>
    </source>
</reference>
<dbReference type="AlphaFoldDB" id="A0A6A6PIB5"/>
<dbReference type="GeneID" id="54479336"/>
<dbReference type="Proteomes" id="UP000799767">
    <property type="component" value="Unassembled WGS sequence"/>
</dbReference>
<name>A0A6A6PIB5_9PEZI</name>
<proteinExistence type="predicted"/>
<dbReference type="EMBL" id="MU001641">
    <property type="protein sequence ID" value="KAF2479461.1"/>
    <property type="molecule type" value="Genomic_DNA"/>
</dbReference>
<dbReference type="RefSeq" id="XP_033586031.1">
    <property type="nucleotide sequence ID" value="XM_033738334.1"/>
</dbReference>